<dbReference type="InterPro" id="IPR025827">
    <property type="entry name" value="Zn_ribbon_recom_dom"/>
</dbReference>
<dbReference type="Proteomes" id="UP000633365">
    <property type="component" value="Unassembled WGS sequence"/>
</dbReference>
<dbReference type="PROSITE" id="PS51737">
    <property type="entry name" value="RECOMBINASE_DNA_BIND"/>
    <property type="match status" value="1"/>
</dbReference>
<dbReference type="SUPFAM" id="SSF53041">
    <property type="entry name" value="Resolvase-like"/>
    <property type="match status" value="1"/>
</dbReference>
<accession>A0A934WS51</accession>
<dbReference type="RefSeq" id="WP_201427742.1">
    <property type="nucleotide sequence ID" value="NZ_JAEQMG010000099.1"/>
</dbReference>
<dbReference type="GO" id="GO:0000150">
    <property type="term" value="F:DNA strand exchange activity"/>
    <property type="evidence" value="ECO:0007669"/>
    <property type="project" value="InterPro"/>
</dbReference>
<name>A0A934WS51_9FIRM</name>
<evidence type="ECO:0000313" key="3">
    <source>
        <dbReference type="EMBL" id="MBK6088931.1"/>
    </source>
</evidence>
<dbReference type="Pfam" id="PF13408">
    <property type="entry name" value="Zn_ribbon_recom"/>
    <property type="match status" value="1"/>
</dbReference>
<dbReference type="PROSITE" id="PS51736">
    <property type="entry name" value="RECOMBINASES_3"/>
    <property type="match status" value="1"/>
</dbReference>
<dbReference type="InterPro" id="IPR038109">
    <property type="entry name" value="DNA_bind_recomb_sf"/>
</dbReference>
<dbReference type="Pfam" id="PF07508">
    <property type="entry name" value="Recombinase"/>
    <property type="match status" value="1"/>
</dbReference>
<dbReference type="PANTHER" id="PTHR30461:SF23">
    <property type="entry name" value="DNA RECOMBINASE-RELATED"/>
    <property type="match status" value="1"/>
</dbReference>
<feature type="domain" description="Recombinase" evidence="2">
    <location>
        <begin position="118"/>
        <end position="244"/>
    </location>
</feature>
<dbReference type="CDD" id="cd00338">
    <property type="entry name" value="Ser_Recombinase"/>
    <property type="match status" value="1"/>
</dbReference>
<reference evidence="3" key="1">
    <citation type="submission" date="2021-01" db="EMBL/GenBank/DDBJ databases">
        <title>Genome public.</title>
        <authorList>
            <person name="Liu C."/>
            <person name="Sun Q."/>
        </authorList>
    </citation>
    <scope>NUCLEOTIDE SEQUENCE</scope>
    <source>
        <strain evidence="3">M6</strain>
    </source>
</reference>
<gene>
    <name evidence="3" type="ORF">JKK62_09785</name>
</gene>
<evidence type="ECO:0000259" key="2">
    <source>
        <dbReference type="PROSITE" id="PS51737"/>
    </source>
</evidence>
<dbReference type="Pfam" id="PF00239">
    <property type="entry name" value="Resolvase"/>
    <property type="match status" value="1"/>
</dbReference>
<dbReference type="InterPro" id="IPR006119">
    <property type="entry name" value="Resolv_N"/>
</dbReference>
<dbReference type="AlphaFoldDB" id="A0A934WS51"/>
<proteinExistence type="predicted"/>
<dbReference type="PANTHER" id="PTHR30461">
    <property type="entry name" value="DNA-INVERTASE FROM LAMBDOID PROPHAGE"/>
    <property type="match status" value="1"/>
</dbReference>
<dbReference type="InterPro" id="IPR011109">
    <property type="entry name" value="DNA_bind_recombinase_dom"/>
</dbReference>
<keyword evidence="4" id="KW-1185">Reference proteome</keyword>
<protein>
    <submittedName>
        <fullName evidence="3">Recombinase family protein</fullName>
    </submittedName>
</protein>
<sequence>GIYADIASGIKSTTRKEFDRMIKDCKNGKIDIIFTKSISRFSRDTLDFLVAIRKLKEIGVDVCFQNEGITLTEQEGEFMMTVFEAVAQQESVNKSEHIKWGLQTGFRAGTSKLANRVCYGYQKDENGELVICQEQAEVVCLIFDLYLGGNSLSGISKELRSRRIPSPTGKDKWTSCAIDKILSNEKYIGDVMLQKTFRKNVFTDKQTRNKGEKARYVYENNHVGIIDKTTFEKVQEEKQRRSNTVCLDNGEADRKHGRFSSGNTLSGKIQCCECGRNYRRIKTRKGEIIWRCAGQVERTSGCQSRTIKQSEIDEYTRSILQIYKETIDTKSLIEKIVVDKNAFKIIVDSTVLS</sequence>
<dbReference type="InterPro" id="IPR050639">
    <property type="entry name" value="SSR_resolvase"/>
</dbReference>
<dbReference type="SMART" id="SM00857">
    <property type="entry name" value="Resolvase"/>
    <property type="match status" value="1"/>
</dbReference>
<feature type="domain" description="Resolvase/invertase-type recombinase catalytic" evidence="1">
    <location>
        <begin position="1"/>
        <end position="109"/>
    </location>
</feature>
<dbReference type="Gene3D" id="3.40.50.1390">
    <property type="entry name" value="Resolvase, N-terminal catalytic domain"/>
    <property type="match status" value="1"/>
</dbReference>
<feature type="non-terminal residue" evidence="3">
    <location>
        <position position="1"/>
    </location>
</feature>
<dbReference type="Gene3D" id="3.90.1750.20">
    <property type="entry name" value="Putative Large Serine Recombinase, Chain B, Domain 2"/>
    <property type="match status" value="1"/>
</dbReference>
<comment type="caution">
    <text evidence="3">The sequence shown here is derived from an EMBL/GenBank/DDBJ whole genome shotgun (WGS) entry which is preliminary data.</text>
</comment>
<evidence type="ECO:0000259" key="1">
    <source>
        <dbReference type="PROSITE" id="PS51736"/>
    </source>
</evidence>
<organism evidence="3 4">
    <name type="scientific">Ruminococcus difficilis</name>
    <dbReference type="NCBI Taxonomy" id="2763069"/>
    <lineage>
        <taxon>Bacteria</taxon>
        <taxon>Bacillati</taxon>
        <taxon>Bacillota</taxon>
        <taxon>Clostridia</taxon>
        <taxon>Eubacteriales</taxon>
        <taxon>Oscillospiraceae</taxon>
        <taxon>Ruminococcus</taxon>
    </lineage>
</organism>
<dbReference type="InterPro" id="IPR036162">
    <property type="entry name" value="Resolvase-like_N_sf"/>
</dbReference>
<evidence type="ECO:0000313" key="4">
    <source>
        <dbReference type="Proteomes" id="UP000633365"/>
    </source>
</evidence>
<dbReference type="GO" id="GO:0003677">
    <property type="term" value="F:DNA binding"/>
    <property type="evidence" value="ECO:0007669"/>
    <property type="project" value="InterPro"/>
</dbReference>
<dbReference type="EMBL" id="JAEQMG010000099">
    <property type="protein sequence ID" value="MBK6088931.1"/>
    <property type="molecule type" value="Genomic_DNA"/>
</dbReference>